<feature type="region of interest" description="Disordered" evidence="2">
    <location>
        <begin position="338"/>
        <end position="384"/>
    </location>
</feature>
<feature type="region of interest" description="Disordered" evidence="2">
    <location>
        <begin position="858"/>
        <end position="898"/>
    </location>
</feature>
<evidence type="ECO:0000256" key="1">
    <source>
        <dbReference type="SAM" id="Coils"/>
    </source>
</evidence>
<feature type="compositionally biased region" description="Basic and acidic residues" evidence="2">
    <location>
        <begin position="858"/>
        <end position="869"/>
    </location>
</feature>
<evidence type="ECO:0000256" key="2">
    <source>
        <dbReference type="SAM" id="MobiDB-lite"/>
    </source>
</evidence>
<dbReference type="Proteomes" id="UP000224006">
    <property type="component" value="Chromosome IV"/>
</dbReference>
<feature type="compositionally biased region" description="Low complexity" evidence="2">
    <location>
        <begin position="36"/>
        <end position="47"/>
    </location>
</feature>
<organism evidence="3 4">
    <name type="scientific">Besnoitia besnoiti</name>
    <name type="common">Apicomplexan protozoan</name>
    <dbReference type="NCBI Taxonomy" id="94643"/>
    <lineage>
        <taxon>Eukaryota</taxon>
        <taxon>Sar</taxon>
        <taxon>Alveolata</taxon>
        <taxon>Apicomplexa</taxon>
        <taxon>Conoidasida</taxon>
        <taxon>Coccidia</taxon>
        <taxon>Eucoccidiorida</taxon>
        <taxon>Eimeriorina</taxon>
        <taxon>Sarcocystidae</taxon>
        <taxon>Besnoitia</taxon>
    </lineage>
</organism>
<feature type="region of interest" description="Disordered" evidence="2">
    <location>
        <begin position="35"/>
        <end position="182"/>
    </location>
</feature>
<feature type="compositionally biased region" description="Polar residues" evidence="2">
    <location>
        <begin position="311"/>
        <end position="321"/>
    </location>
</feature>
<reference evidence="3 4" key="1">
    <citation type="submission" date="2017-09" db="EMBL/GenBank/DDBJ databases">
        <title>Genome sequencing of Besnoitia besnoiti strain Bb-Ger1.</title>
        <authorList>
            <person name="Schares G."/>
            <person name="Venepally P."/>
            <person name="Lorenzi H.A."/>
        </authorList>
    </citation>
    <scope>NUCLEOTIDE SEQUENCE [LARGE SCALE GENOMIC DNA]</scope>
    <source>
        <strain evidence="3 4">Bb-Ger1</strain>
    </source>
</reference>
<accession>A0A2A9MJJ9</accession>
<gene>
    <name evidence="3" type="ORF">BESB_054840</name>
</gene>
<evidence type="ECO:0000313" key="3">
    <source>
        <dbReference type="EMBL" id="PFH35833.1"/>
    </source>
</evidence>
<name>A0A2A9MJJ9_BESBE</name>
<proteinExistence type="predicted"/>
<dbReference type="KEGG" id="bbes:BESB_054840"/>
<dbReference type="VEuPathDB" id="ToxoDB:BESB_054840"/>
<feature type="compositionally biased region" description="Low complexity" evidence="2">
    <location>
        <begin position="167"/>
        <end position="182"/>
    </location>
</feature>
<feature type="coiled-coil region" evidence="1">
    <location>
        <begin position="211"/>
        <end position="263"/>
    </location>
</feature>
<sequence>MATDGGDGAEESLCLEALWCLQLQVHRELVRHLSARRASGGRASRASAVKRAEPRLAGDEASRESGSADRRGGNGDAESDGDASSGGTPRRNSERRLTGICGGLSLSPNKGLGLRVRAGSSRGEGSESGESRSGDKEFALSPERMRRPETPASARREKAADRARFTASGSARSLSARGASAGCPNCRHLRRELYRQQVRRACVETESKELLQRLARRVRDARSHVRNVETARAEEQAALTRDLREKEKEVAGLKDLLARALQRGDEALALLRSTQGVSSAKHAVRQKDVPAEKTCAVMGLAEAASEPSLAGPSTQPETSTRMPHAHFEARLLRLEQQLAEQQQQQSRKDWRASSQAQSAPGPVELTEGTAECESSARRRASGDIEVNVSEGHACLQKRRASSPEGPDGVAYTAPARGAVAGSPLQRAALRDPSAQAPCSPHGLTGAPDLSPASNVLRPGSAAPGVGRPSSAVVAAAQTALQGGAGQIEASPALLTVSSELQQQMLRQERSVVPSASETFFHLERSRPILACAPASWENAQGGHRGGAARVALWPSEGGDPQLVDEAALRTASTQGLHRESWCGAYTIRHSYSLLSQAGVARGQAPSRGASPRFSAAQSFTPRSVSGLSAGSPPHPAFFFASVAGGASSCTRGSPVARRLGGQTGAGTGEPHPPPLWGNFLLRGAASASDVPSQTRSRSMTDRSRGADCSGVPAVPQLGYLHQTLLGPSRRDLPFPEALAGPPHALRAEVPRQVSPESRLPDVSTACLFHCAMGSSRRAEGHRVAHEQQPQVALPEGVLSLSDQLRLHAVEIESLKTSAAGILCRPPEPRRASAGNDWLASARVAGDPFIHSECEVDKARKSQADPERIPAKATPVADAALPAGGPRPQLSSPPVSGVQAADPISYGAEAILHRRERRPAARELPDDAFLELSSMSSEAGEAICEDL</sequence>
<feature type="region of interest" description="Disordered" evidence="2">
    <location>
        <begin position="422"/>
        <end position="467"/>
    </location>
</feature>
<protein>
    <submittedName>
        <fullName evidence="3">Uncharacterized protein</fullName>
    </submittedName>
</protein>
<feature type="compositionally biased region" description="Basic and acidic residues" evidence="2">
    <location>
        <begin position="129"/>
        <end position="164"/>
    </location>
</feature>
<comment type="caution">
    <text evidence="3">The sequence shown here is derived from an EMBL/GenBank/DDBJ whole genome shotgun (WGS) entry which is preliminary data.</text>
</comment>
<dbReference type="EMBL" id="NWUJ01000004">
    <property type="protein sequence ID" value="PFH35833.1"/>
    <property type="molecule type" value="Genomic_DNA"/>
</dbReference>
<keyword evidence="1" id="KW-0175">Coiled coil</keyword>
<dbReference type="RefSeq" id="XP_029219842.1">
    <property type="nucleotide sequence ID" value="XM_029363919.1"/>
</dbReference>
<evidence type="ECO:0000313" key="4">
    <source>
        <dbReference type="Proteomes" id="UP000224006"/>
    </source>
</evidence>
<dbReference type="AlphaFoldDB" id="A0A2A9MJJ9"/>
<dbReference type="GeneID" id="40310413"/>
<keyword evidence="4" id="KW-1185">Reference proteome</keyword>
<dbReference type="OrthoDB" id="10351005at2759"/>
<feature type="region of interest" description="Disordered" evidence="2">
    <location>
        <begin position="303"/>
        <end position="323"/>
    </location>
</feature>
<feature type="compositionally biased region" description="Basic and acidic residues" evidence="2">
    <location>
        <begin position="50"/>
        <end position="73"/>
    </location>
</feature>
<feature type="region of interest" description="Disordered" evidence="2">
    <location>
        <begin position="650"/>
        <end position="710"/>
    </location>
</feature>